<proteinExistence type="predicted"/>
<dbReference type="InterPro" id="IPR006580">
    <property type="entry name" value="Znf_TTF"/>
</dbReference>
<evidence type="ECO:0000259" key="2">
    <source>
        <dbReference type="SMART" id="SM00597"/>
    </source>
</evidence>
<accession>A0A396I1A0</accession>
<feature type="region of interest" description="Disordered" evidence="1">
    <location>
        <begin position="1"/>
        <end position="20"/>
    </location>
</feature>
<gene>
    <name evidence="3" type="ORF">MtrunA17_Chr4g0003231</name>
</gene>
<organism evidence="3 4">
    <name type="scientific">Medicago truncatula</name>
    <name type="common">Barrel medic</name>
    <name type="synonym">Medicago tribuloides</name>
    <dbReference type="NCBI Taxonomy" id="3880"/>
    <lineage>
        <taxon>Eukaryota</taxon>
        <taxon>Viridiplantae</taxon>
        <taxon>Streptophyta</taxon>
        <taxon>Embryophyta</taxon>
        <taxon>Tracheophyta</taxon>
        <taxon>Spermatophyta</taxon>
        <taxon>Magnoliopsida</taxon>
        <taxon>eudicotyledons</taxon>
        <taxon>Gunneridae</taxon>
        <taxon>Pentapetalae</taxon>
        <taxon>rosids</taxon>
        <taxon>fabids</taxon>
        <taxon>Fabales</taxon>
        <taxon>Fabaceae</taxon>
        <taxon>Papilionoideae</taxon>
        <taxon>50 kb inversion clade</taxon>
        <taxon>NPAAA clade</taxon>
        <taxon>Hologalegina</taxon>
        <taxon>IRL clade</taxon>
        <taxon>Trifolieae</taxon>
        <taxon>Medicago</taxon>
    </lineage>
</organism>
<evidence type="ECO:0000313" key="4">
    <source>
        <dbReference type="Proteomes" id="UP000265566"/>
    </source>
</evidence>
<evidence type="ECO:0000313" key="3">
    <source>
        <dbReference type="EMBL" id="RHN58513.1"/>
    </source>
</evidence>
<dbReference type="Proteomes" id="UP000265566">
    <property type="component" value="Chromosome 4"/>
</dbReference>
<dbReference type="OrthoDB" id="1436451at2759"/>
<dbReference type="Gramene" id="rna20432">
    <property type="protein sequence ID" value="RHN58513.1"/>
    <property type="gene ID" value="gene20432"/>
</dbReference>
<feature type="region of interest" description="Disordered" evidence="1">
    <location>
        <begin position="69"/>
        <end position="88"/>
    </location>
</feature>
<dbReference type="PANTHER" id="PTHR45749">
    <property type="match status" value="1"/>
</dbReference>
<reference evidence="4" key="1">
    <citation type="journal article" date="2018" name="Nat. Plants">
        <title>Whole-genome landscape of Medicago truncatula symbiotic genes.</title>
        <authorList>
            <person name="Pecrix Y."/>
            <person name="Staton S.E."/>
            <person name="Sallet E."/>
            <person name="Lelandais-Briere C."/>
            <person name="Moreau S."/>
            <person name="Carrere S."/>
            <person name="Blein T."/>
            <person name="Jardinaud M.F."/>
            <person name="Latrasse D."/>
            <person name="Zouine M."/>
            <person name="Zahm M."/>
            <person name="Kreplak J."/>
            <person name="Mayjonade B."/>
            <person name="Satge C."/>
            <person name="Perez M."/>
            <person name="Cauet S."/>
            <person name="Marande W."/>
            <person name="Chantry-Darmon C."/>
            <person name="Lopez-Roques C."/>
            <person name="Bouchez O."/>
            <person name="Berard A."/>
            <person name="Debelle F."/>
            <person name="Munos S."/>
            <person name="Bendahmane A."/>
            <person name="Berges H."/>
            <person name="Niebel A."/>
            <person name="Buitink J."/>
            <person name="Frugier F."/>
            <person name="Benhamed M."/>
            <person name="Crespi M."/>
            <person name="Gouzy J."/>
            <person name="Gamas P."/>
        </authorList>
    </citation>
    <scope>NUCLEOTIDE SEQUENCE [LARGE SCALE GENOMIC DNA]</scope>
    <source>
        <strain evidence="4">cv. Jemalong A17</strain>
    </source>
</reference>
<dbReference type="PANTHER" id="PTHR45749:SF32">
    <property type="entry name" value="ZINC FINGER MYM-TYPE PROTEIN 1-LIKE"/>
    <property type="match status" value="1"/>
</dbReference>
<dbReference type="AlphaFoldDB" id="A0A396I1A0"/>
<dbReference type="SMART" id="SM00597">
    <property type="entry name" value="ZnF_TTF"/>
    <property type="match status" value="1"/>
</dbReference>
<name>A0A396I1A0_MEDTR</name>
<dbReference type="EMBL" id="PSQE01000004">
    <property type="protein sequence ID" value="RHN58513.1"/>
    <property type="molecule type" value="Genomic_DNA"/>
</dbReference>
<protein>
    <submittedName>
        <fullName evidence="3">Putative transcription factor and/or regulators TTF-type(Zn) family</fullName>
    </submittedName>
</protein>
<feature type="domain" description="TTF-type" evidence="2">
    <location>
        <begin position="161"/>
        <end position="246"/>
    </location>
</feature>
<sequence length="258" mass="30163">MPPKFRKYESGYEKRKKKKKLEEFIQSQRGALDKFLIKEPQIPVENQNVGNVNVDVEILENVVTTEKSNMENESVDLENRGDVNGDDVNLNNEDDNLEDNVNDNVEHGNPSEHLFDIFDPRNWDALDSKMIDLLVMEGPKRDLSVVNGPKDKLSRRFTSNLYTRVLSNGEKCDRDWLVYSKEFDKVFCFCCKVFKRVISKGQLTNEGFGDWSHVGGRLREHERGMEHGKNMTTWYELRQRLQKNQTIGKTFQRLIEKE</sequence>
<comment type="caution">
    <text evidence="3">The sequence shown here is derived from an EMBL/GenBank/DDBJ whole genome shotgun (WGS) entry which is preliminary data.</text>
</comment>
<feature type="compositionally biased region" description="Basic and acidic residues" evidence="1">
    <location>
        <begin position="1"/>
        <end position="13"/>
    </location>
</feature>
<evidence type="ECO:0000256" key="1">
    <source>
        <dbReference type="SAM" id="MobiDB-lite"/>
    </source>
</evidence>